<keyword evidence="4 5" id="KW-0408">Iron</keyword>
<evidence type="ECO:0008006" key="8">
    <source>
        <dbReference type="Google" id="ProtNLM"/>
    </source>
</evidence>
<feature type="binding site" evidence="5">
    <location>
        <position position="347"/>
    </location>
    <ligand>
        <name>Fe cation</name>
        <dbReference type="ChEBI" id="CHEBI:24875"/>
        <note>catalytic</note>
    </ligand>
</feature>
<keyword evidence="7" id="KW-1185">Reference proteome</keyword>
<name>A0ABD3Q9T8_9STRA</name>
<dbReference type="EMBL" id="JABMIG020000057">
    <property type="protein sequence ID" value="KAL3797123.1"/>
    <property type="molecule type" value="Genomic_DNA"/>
</dbReference>
<feature type="non-terminal residue" evidence="6">
    <location>
        <position position="1"/>
    </location>
</feature>
<feature type="binding site" evidence="5">
    <location>
        <position position="427"/>
    </location>
    <ligand>
        <name>Fe cation</name>
        <dbReference type="ChEBI" id="CHEBI:24875"/>
        <note>catalytic</note>
    </ligand>
</feature>
<dbReference type="Proteomes" id="UP001516023">
    <property type="component" value="Unassembled WGS sequence"/>
</dbReference>
<dbReference type="PANTHER" id="PTHR10543">
    <property type="entry name" value="BETA-CAROTENE DIOXYGENASE"/>
    <property type="match status" value="1"/>
</dbReference>
<dbReference type="PANTHER" id="PTHR10543:SF89">
    <property type="entry name" value="CAROTENOID 9,10(9',10')-CLEAVAGE DIOXYGENASE 1"/>
    <property type="match status" value="1"/>
</dbReference>
<feature type="binding site" evidence="5">
    <location>
        <position position="296"/>
    </location>
    <ligand>
        <name>Fe cation</name>
        <dbReference type="ChEBI" id="CHEBI:24875"/>
        <note>catalytic</note>
    </ligand>
</feature>
<evidence type="ECO:0000256" key="4">
    <source>
        <dbReference type="ARBA" id="ARBA00023004"/>
    </source>
</evidence>
<dbReference type="Pfam" id="PF03055">
    <property type="entry name" value="RPE65"/>
    <property type="match status" value="1"/>
</dbReference>
<proteinExistence type="inferred from homology"/>
<comment type="caution">
    <text evidence="6">The sequence shown here is derived from an EMBL/GenBank/DDBJ whole genome shotgun (WGS) entry which is preliminary data.</text>
</comment>
<keyword evidence="2 5" id="KW-0479">Metal-binding</keyword>
<comment type="cofactor">
    <cofactor evidence="5">
        <name>Fe(2+)</name>
        <dbReference type="ChEBI" id="CHEBI:29033"/>
    </cofactor>
    <text evidence="5">Binds 1 Fe(2+) ion per subunit.</text>
</comment>
<evidence type="ECO:0000313" key="6">
    <source>
        <dbReference type="EMBL" id="KAL3797123.1"/>
    </source>
</evidence>
<evidence type="ECO:0000313" key="7">
    <source>
        <dbReference type="Proteomes" id="UP001516023"/>
    </source>
</evidence>
<gene>
    <name evidence="6" type="ORF">HJC23_000461</name>
</gene>
<evidence type="ECO:0000256" key="3">
    <source>
        <dbReference type="ARBA" id="ARBA00023002"/>
    </source>
</evidence>
<evidence type="ECO:0000256" key="2">
    <source>
        <dbReference type="ARBA" id="ARBA00022723"/>
    </source>
</evidence>
<accession>A0ABD3Q9T8</accession>
<dbReference type="AlphaFoldDB" id="A0ABD3Q9T8"/>
<dbReference type="GO" id="GO:0046872">
    <property type="term" value="F:metal ion binding"/>
    <property type="evidence" value="ECO:0007669"/>
    <property type="project" value="UniProtKB-KW"/>
</dbReference>
<evidence type="ECO:0000256" key="5">
    <source>
        <dbReference type="PIRSR" id="PIRSR604294-1"/>
    </source>
</evidence>
<protein>
    <recommendedName>
        <fullName evidence="8">Carotenoid oxygenase</fullName>
    </recommendedName>
</protein>
<reference evidence="6 7" key="1">
    <citation type="journal article" date="2020" name="G3 (Bethesda)">
        <title>Improved Reference Genome for Cyclotella cryptica CCMP332, a Model for Cell Wall Morphogenesis, Salinity Adaptation, and Lipid Production in Diatoms (Bacillariophyta).</title>
        <authorList>
            <person name="Roberts W.R."/>
            <person name="Downey K.M."/>
            <person name="Ruck E.C."/>
            <person name="Traller J.C."/>
            <person name="Alverson A.J."/>
        </authorList>
    </citation>
    <scope>NUCLEOTIDE SEQUENCE [LARGE SCALE GENOMIC DNA]</scope>
    <source>
        <strain evidence="6 7">CCMP332</strain>
    </source>
</reference>
<dbReference type="GO" id="GO:0016491">
    <property type="term" value="F:oxidoreductase activity"/>
    <property type="evidence" value="ECO:0007669"/>
    <property type="project" value="UniProtKB-KW"/>
</dbReference>
<evidence type="ECO:0000256" key="1">
    <source>
        <dbReference type="ARBA" id="ARBA00006787"/>
    </source>
</evidence>
<organism evidence="6 7">
    <name type="scientific">Cyclotella cryptica</name>
    <dbReference type="NCBI Taxonomy" id="29204"/>
    <lineage>
        <taxon>Eukaryota</taxon>
        <taxon>Sar</taxon>
        <taxon>Stramenopiles</taxon>
        <taxon>Ochrophyta</taxon>
        <taxon>Bacillariophyta</taxon>
        <taxon>Coscinodiscophyceae</taxon>
        <taxon>Thalassiosirophycidae</taxon>
        <taxon>Stephanodiscales</taxon>
        <taxon>Stephanodiscaceae</taxon>
        <taxon>Cyclotella</taxon>
    </lineage>
</organism>
<keyword evidence="3" id="KW-0560">Oxidoreductase</keyword>
<feature type="binding site" evidence="5">
    <location>
        <position position="649"/>
    </location>
    <ligand>
        <name>Fe cation</name>
        <dbReference type="ChEBI" id="CHEBI:24875"/>
        <note>catalytic</note>
    </ligand>
</feature>
<comment type="similarity">
    <text evidence="1">Belongs to the carotenoid oxygenase family.</text>
</comment>
<dbReference type="InterPro" id="IPR004294">
    <property type="entry name" value="Carotenoid_Oase"/>
</dbReference>
<sequence length="660" mass="74170">PKQTTVLLSTAILYIICGHFSVDINAAALLPQQLLISRRRSALHKRCHISHRLARLASNQDADDVASNEGFWQQPSSLLKSCLTSLPPKEILNQIRSQPYKGGFEPVSDFVQPQTPKIIYGSIPSDLVGTLAVNGPGRIRIGSRVMGHWFDGDGYITTLSFDGRKNQVRVFGKYVRTSRFVAQEKQEKRGAGRDEEYKPPLAFSGAWTKAGCGQFYENIVEIPQNPSNTAVMWLPPLTESTSDNAFLKPRLLALCEGGHPIEVDPVTLDVLNGERPFKSAPSSANADSVSSFFSAHYSTDLKENTIYNHGYILNIFAPPSINLMKLSPEGHLIHQKKSDMPYNTFVHDSTISQSFIVYIVCPYLIPTGLELIPFIFGQEPLGGLMKWRGGHHPHDTDTYYSYLHIHDKKDLSLKYRIEIPHPMSVYHLVDAFEEEKDELVYLKVRVAELVSNDLPCNRPLLEEQFANQYAVQFGTRLHSTLREYTFVLQNDGTSVGRFLDCRNIYCKSDDSIPCDYPITNNFGGDNRLRFTWVNTIAPLANEGDGRSLPSDWFDAVQKVDMENGALSSPPVTFGKHVYCGPPLFIPENKLHPHPQNESLTRDFGEDEGYIVVVLYLSKEHRSDVAILDARSMEVLCRMELGCHVTYSFHGEFLPGFVAIQ</sequence>